<keyword evidence="2" id="KW-0964">Secreted</keyword>
<keyword evidence="9" id="KW-1185">Reference proteome</keyword>
<evidence type="ECO:0000256" key="3">
    <source>
        <dbReference type="ARBA" id="ARBA00022729"/>
    </source>
</evidence>
<comment type="caution">
    <text evidence="8">The sequence shown here is derived from an EMBL/GenBank/DDBJ whole genome shotgun (WGS) entry which is preliminary data.</text>
</comment>
<keyword evidence="6" id="KW-1133">Transmembrane helix</keyword>
<keyword evidence="1" id="KW-0134">Cell wall</keyword>
<keyword evidence="6" id="KW-0812">Transmembrane</keyword>
<dbReference type="Pfam" id="PF24547">
    <property type="entry name" value="DUF7601"/>
    <property type="match status" value="10"/>
</dbReference>
<feature type="compositionally biased region" description="Acidic residues" evidence="5">
    <location>
        <begin position="2585"/>
        <end position="2597"/>
    </location>
</feature>
<evidence type="ECO:0000256" key="1">
    <source>
        <dbReference type="ARBA" id="ARBA00022512"/>
    </source>
</evidence>
<sequence>MKNGDFYTFKIYGLKEFNGTNTGSLGYQGEEFATWKLTEGSDSKGKYQEIRIEFTNEKMNATNVRYALSLKQEYSGSGPIDFEYNGESTWTVDPTETKSMLTKSGKFIENRQIEWTIDLANDSEDMKFNDLVLEDFINTQGTNHSFVKGSWKAVDTDTNEDVTNKFEESYSSDGNQLTLKGNDGSKVGENIQFTIITSYDRSSNGSFWNEVGGQIGENINIEKVNAHVENTKLSKTATNYNPETGIYSWQANIDFNLSQFGNDDQAIEAIQNMVITDTLAGSHEFATDPKLKVMIGDKDVTDSFAIDDEASGKTKLVIKPIEDAAKNLHTLLKDNANKPITLTYDTKETAGQVGSAENNIGLELEGKTSHFGASGNSGGLVVKDGNLSRKVHEDGKAHINWEITANEGNRAFTTLNVVDVLPENIEYTDVKNIKINGANLSAAGVTMSEGTVNNFTKDGPYDFSPDKNETGRKALQFVFDSNFSGEKIEITFETVHNWGSNSHTNYVGATTEDGRYQYGNKVVTIPDNIRDGSAKSGELHLDQEKGAKGNNYVTWKVNFGSHLNHYFGNGDKQTNKVTITDTLNADGAQYLKFIDSGYKLYALDNRGNERDPAVVPEDDYKLTWETVNDNQRLFTIEFKDGANDKGYTNFRLEFNTPIDINAWQKGDEEASSIPGIYYFWNKAQVSYDDIELDEVGNHVSLSSRGIYGQKTGKSDGTNMIAWEVLMNAYSEDIGYPEITDELSAGQMHSVNDIELAFVTPKFTANGDGFNVEVVPGSREIKLVKGEDYEVHHDSNSKMTIKLTTKVDQPLVIRYKSIMEEQHALYSNTAKISAGSHSTEYMGRHTLTGSALMNSWGLRFRKVDGDTGKALSGATFQLQQKVGHGDWEAAKRMDNDQPYEPVVSNSEGYIEYLLMGTRAKYRIVEISPPANYSGQMGPLEFDKKSAEEAGWTKEAHEIKNYTTIPGNLTISKASENLKENSFNFEVRAVDEDGNVNTQLQGTYKLQEGGEVTFHNGVSEEISVPANKERTILGLPTEKIDDKEKKTTQYYDVRETSTSDDYTTQIAVNNDDPIWDKQTQPFRLSTSTATPVTIFFTNTPAKGPLVVSKTVSSEVEDELKAPYKFTVEADQKDKVAGKTYKAEGAGLEDLEFDKDGKTTFELTNTQQVKINGLPEGVKFTVTEEATGMETTWSINGGNYTNDTDENSVIINSDKVQNMDFKNSSTKTGQLRITKQIEGNIPANAEFKFEIKADPQVDGEYPYATYAGSEQQPDTSGRVKFENGTATLTLKGGEYVRINNLPLGEKFAVREIDPDDKDIQTTWQIGSSTGDDRQADPITLKNADELVNVRFTNKLPNGSLTLNKEVLNRLPGDQSIRFDFTIQADKDDIDKVAGKTFTVEDNRSQRENITFNDDGQASLQLRHDQSVKVLGLPVGTHLKISEEKHSDFDMSYEVVGDEDADDEDSDGPTVTVPDDKNVSVNYTNDRSTGNLLLEKHAEGSYPTNKDIEFTIEALDKDGNTADLTDEFDATLTRANGSTTTQEVNFENGKVDVSIKPGERLEVKNLPNGDYKVTEEGQDKSVTTTWKVGNDSDTGLVANATVKKGGTTHVEFTNKIDDGDLMLEKKAEGKYPTDKDIGFTITALDDNEDLTGNYQATLTHTDGTPVQRNVKFEDGKADVAIKPGERLLVKNLPTGKYQVSEDKQDENVITTWDIGSAQGPREDENPVDADPVEVKENDTAHVRFVNDIPVGSLELNKKVLSPQSGDLTTEFTFTIQADDNDVSKVANNTYDVDANFNGRDNVKFNNDGQATLTLSHNQSVKILGLPTGVHLRISEEQHSDFNVSYTINGDKDDDEDGPAVTVPDGKNVAVNYTNTRPDYGSLVLEKRAEGDYPKNENVGFTINKNIDKADDVEVDEDFSGKFKATLTHVDGMTVDREVEFENGTTHATIKPGEKLQINGLPAGQFQVIEDNQDDSVTTTWDTGSAQGTDEEANPVDVKENDTAHVLFVNNIATGSLELNKSVASHDNADKDKEFEFKIQEIGKDSEDDEDGKSQVASKSYDISGLPNTKRIEFNKDGIATLKLKHDQAVTISGLPEGVKFKVTETVLDDLEASWNVNNDGEYNQLTGDNYPEVTITEGKTEVVSYRNTRDKVGSLRVDKIVKGAYTDDNREFEFKVNAEKLVKKVNEDPDGENNTTEEWVSNTDLNGKKYDVKIYSRDKNELLANSDVEFTNGAAKLKLKADQYAVIDGLPLKGVEKEDLRFQVSEEDPEVANMSTTWAVNNSAPEAGLVAGPVTLDENKLPRVTFTNSLETGNLVLEKKLSGELTDADRNKTFNFTVDAQIEDTDNPGEWQTDEDFAGTYTATKTPGMTTSNVTFTKGQLNVSLKGGERLQISNLPANMRMVVNETPDTDYETSHQIDHGSVNPGTTTDQITIPNGADVAVSFINDRPAQPQTAWLSLTKSVLGENGERDRRFEFNIRFLDDEMNPLTGTVDFVKTSQVGGYTPGQMMLDVDGNGTLTLMDGETIRWNVPNGTHYQVTESDYSADGYQTSISQGQAPEREGLTATGVVMTNDPANAKVVYYNNSITPPEEEPHDGDDDTDTTPPDFVPPAPEDAHTSGTTNGTTGGASSGTLPGSTTGSSTQGTTGSQTTPQAHISDTGSKGILPQTGEWLMNHWLIVLGLVLLATAVGLMFKVKRKKG</sequence>
<dbReference type="Gene3D" id="2.60.40.10">
    <property type="entry name" value="Immunoglobulins"/>
    <property type="match status" value="1"/>
</dbReference>
<dbReference type="Gene3D" id="2.60.40.1140">
    <property type="entry name" value="Collagen-binding surface protein Cna, B-type domain"/>
    <property type="match status" value="12"/>
</dbReference>
<keyword evidence="4" id="KW-0572">Peptidoglycan-anchor</keyword>
<proteinExistence type="predicted"/>
<dbReference type="PROSITE" id="PS50847">
    <property type="entry name" value="GRAM_POS_ANCHORING"/>
    <property type="match status" value="1"/>
</dbReference>
<dbReference type="InterPro" id="IPR041033">
    <property type="entry name" value="SpaA_PFL_dom_1"/>
</dbReference>
<dbReference type="RefSeq" id="WP_137631295.1">
    <property type="nucleotide sequence ID" value="NZ_BJDO01000028.1"/>
</dbReference>
<evidence type="ECO:0000259" key="7">
    <source>
        <dbReference type="PROSITE" id="PS50847"/>
    </source>
</evidence>
<feature type="region of interest" description="Disordered" evidence="5">
    <location>
        <begin position="1970"/>
        <end position="1990"/>
    </location>
</feature>
<evidence type="ECO:0000256" key="5">
    <source>
        <dbReference type="SAM" id="MobiDB-lite"/>
    </source>
</evidence>
<feature type="compositionally biased region" description="Polar residues" evidence="5">
    <location>
        <begin position="1970"/>
        <end position="1983"/>
    </location>
</feature>
<evidence type="ECO:0000313" key="8">
    <source>
        <dbReference type="EMBL" id="MFC6253986.1"/>
    </source>
</evidence>
<dbReference type="InterPro" id="IPR019931">
    <property type="entry name" value="LPXTG_anchor"/>
</dbReference>
<accession>A0ABW1T7S8</accession>
<dbReference type="InterPro" id="IPR008966">
    <property type="entry name" value="Adhesion_dom_sf"/>
</dbReference>
<feature type="region of interest" description="Disordered" evidence="5">
    <location>
        <begin position="2407"/>
        <end position="2426"/>
    </location>
</feature>
<keyword evidence="3" id="KW-0732">Signal</keyword>
<feature type="transmembrane region" description="Helical" evidence="6">
    <location>
        <begin position="2667"/>
        <end position="2689"/>
    </location>
</feature>
<keyword evidence="6" id="KW-0472">Membrane</keyword>
<organism evidence="8 9">
    <name type="scientific">Secundilactobacillus hailunensis</name>
    <dbReference type="NCBI Taxonomy" id="2559923"/>
    <lineage>
        <taxon>Bacteria</taxon>
        <taxon>Bacillati</taxon>
        <taxon>Bacillota</taxon>
        <taxon>Bacilli</taxon>
        <taxon>Lactobacillales</taxon>
        <taxon>Lactobacillaceae</taxon>
        <taxon>Secundilactobacillus</taxon>
    </lineage>
</organism>
<gene>
    <name evidence="8" type="ORF">ACFP1H_05250</name>
</gene>
<dbReference type="NCBIfam" id="TIGR01167">
    <property type="entry name" value="LPXTG_anchor"/>
    <property type="match status" value="1"/>
</dbReference>
<evidence type="ECO:0000256" key="4">
    <source>
        <dbReference type="ARBA" id="ARBA00023088"/>
    </source>
</evidence>
<evidence type="ECO:0000313" key="9">
    <source>
        <dbReference type="Proteomes" id="UP001596190"/>
    </source>
</evidence>
<reference evidence="9" key="1">
    <citation type="journal article" date="2019" name="Int. J. Syst. Evol. Microbiol.">
        <title>The Global Catalogue of Microorganisms (GCM) 10K type strain sequencing project: providing services to taxonomists for standard genome sequencing and annotation.</title>
        <authorList>
            <consortium name="The Broad Institute Genomics Platform"/>
            <consortium name="The Broad Institute Genome Sequencing Center for Infectious Disease"/>
            <person name="Wu L."/>
            <person name="Ma J."/>
        </authorList>
    </citation>
    <scope>NUCLEOTIDE SEQUENCE [LARGE SCALE GENOMIC DNA]</scope>
    <source>
        <strain evidence="9">CCM 8950</strain>
    </source>
</reference>
<evidence type="ECO:0000256" key="2">
    <source>
        <dbReference type="ARBA" id="ARBA00022525"/>
    </source>
</evidence>
<dbReference type="SUPFAM" id="SSF49401">
    <property type="entry name" value="Bacterial adhesins"/>
    <property type="match status" value="1"/>
</dbReference>
<protein>
    <submittedName>
        <fullName evidence="8">SpaA isopeptide-forming pilin-related protein</fullName>
    </submittedName>
</protein>
<name>A0ABW1T7S8_9LACO</name>
<feature type="region of interest" description="Disordered" evidence="5">
    <location>
        <begin position="2581"/>
        <end position="2658"/>
    </location>
</feature>
<dbReference type="EMBL" id="JBHSSA010000042">
    <property type="protein sequence ID" value="MFC6253986.1"/>
    <property type="molecule type" value="Genomic_DNA"/>
</dbReference>
<feature type="domain" description="Gram-positive cocci surface proteins LPxTG" evidence="7">
    <location>
        <begin position="2661"/>
        <end position="2696"/>
    </location>
</feature>
<evidence type="ECO:0000256" key="6">
    <source>
        <dbReference type="SAM" id="Phobius"/>
    </source>
</evidence>
<dbReference type="Pfam" id="PF17802">
    <property type="entry name" value="SpaA"/>
    <property type="match status" value="1"/>
</dbReference>
<dbReference type="InterPro" id="IPR013783">
    <property type="entry name" value="Ig-like_fold"/>
</dbReference>
<dbReference type="InterPro" id="IPR055382">
    <property type="entry name" value="DUF7601"/>
</dbReference>
<feature type="compositionally biased region" description="Low complexity" evidence="5">
    <location>
        <begin position="2626"/>
        <end position="2647"/>
    </location>
</feature>
<dbReference type="Proteomes" id="UP001596190">
    <property type="component" value="Unassembled WGS sequence"/>
</dbReference>